<keyword evidence="4 9" id="KW-0997">Cell inner membrane</keyword>
<feature type="transmembrane region" description="Helical" evidence="9">
    <location>
        <begin position="49"/>
        <end position="71"/>
    </location>
</feature>
<comment type="caution">
    <text evidence="11">The sequence shown here is derived from an EMBL/GenBank/DDBJ whole genome shotgun (WGS) entry which is preliminary data.</text>
</comment>
<evidence type="ECO:0000256" key="5">
    <source>
        <dbReference type="ARBA" id="ARBA00022692"/>
    </source>
</evidence>
<evidence type="ECO:0000313" key="11">
    <source>
        <dbReference type="EMBL" id="MET3586084.1"/>
    </source>
</evidence>
<evidence type="ECO:0000313" key="12">
    <source>
        <dbReference type="Proteomes" id="UP001549031"/>
    </source>
</evidence>
<feature type="transmembrane region" description="Helical" evidence="9">
    <location>
        <begin position="21"/>
        <end position="43"/>
    </location>
</feature>
<keyword evidence="12" id="KW-1185">Reference proteome</keyword>
<comment type="subcellular location">
    <subcellularLocation>
        <location evidence="1 9">Cell inner membrane</location>
        <topology evidence="1 9">Multi-pass membrane protein</topology>
    </subcellularLocation>
</comment>
<keyword evidence="7 9" id="KW-0472">Membrane</keyword>
<feature type="domain" description="Tripartite ATP-independent periplasmic transporters DctQ component" evidence="10">
    <location>
        <begin position="31"/>
        <end position="153"/>
    </location>
</feature>
<reference evidence="11 12" key="1">
    <citation type="submission" date="2024-06" db="EMBL/GenBank/DDBJ databases">
        <title>Genomic Encyclopedia of Type Strains, Phase IV (KMG-IV): sequencing the most valuable type-strain genomes for metagenomic binning, comparative biology and taxonomic classification.</title>
        <authorList>
            <person name="Goeker M."/>
        </authorList>
    </citation>
    <scope>NUCLEOTIDE SEQUENCE [LARGE SCALE GENOMIC DNA]</scope>
    <source>
        <strain evidence="11 12">DSM 105042</strain>
    </source>
</reference>
<evidence type="ECO:0000256" key="3">
    <source>
        <dbReference type="ARBA" id="ARBA00022475"/>
    </source>
</evidence>
<keyword evidence="2 9" id="KW-0813">Transport</keyword>
<dbReference type="EMBL" id="JBEPLJ010000007">
    <property type="protein sequence ID" value="MET3586084.1"/>
    <property type="molecule type" value="Genomic_DNA"/>
</dbReference>
<comment type="function">
    <text evidence="9">Part of the tripartite ATP-independent periplasmic (TRAP) transport system.</text>
</comment>
<proteinExistence type="inferred from homology"/>
<dbReference type="PANTHER" id="PTHR35011">
    <property type="entry name" value="2,3-DIKETO-L-GULONATE TRAP TRANSPORTER SMALL PERMEASE PROTEIN YIAM"/>
    <property type="match status" value="1"/>
</dbReference>
<evidence type="ECO:0000256" key="9">
    <source>
        <dbReference type="RuleBase" id="RU369079"/>
    </source>
</evidence>
<evidence type="ECO:0000259" key="10">
    <source>
        <dbReference type="Pfam" id="PF04290"/>
    </source>
</evidence>
<sequence>MLNFSALIGCHRSLTKGMFALAMISLLLFTVMFNIEVALRYFFNAPTNWSQDVIGIATLVVIFLGLPYVTMSNAHVTIDILVSNSKPGTAKILHFVARITTVLVLLYAAYIVGGEALKQFTRGTMTASSLPIPKWPLLAVMVLGLLSSAIHVATGSKKDGAA</sequence>
<evidence type="ECO:0000256" key="8">
    <source>
        <dbReference type="ARBA" id="ARBA00038436"/>
    </source>
</evidence>
<dbReference type="RefSeq" id="WP_247243819.1">
    <property type="nucleotide sequence ID" value="NZ_JALJRA010000007.1"/>
</dbReference>
<organism evidence="11 12">
    <name type="scientific">Pseudorhizobium tarimense</name>
    <dbReference type="NCBI Taxonomy" id="1079109"/>
    <lineage>
        <taxon>Bacteria</taxon>
        <taxon>Pseudomonadati</taxon>
        <taxon>Pseudomonadota</taxon>
        <taxon>Alphaproteobacteria</taxon>
        <taxon>Hyphomicrobiales</taxon>
        <taxon>Rhizobiaceae</taxon>
        <taxon>Rhizobium/Agrobacterium group</taxon>
        <taxon>Pseudorhizobium</taxon>
    </lineage>
</organism>
<evidence type="ECO:0000256" key="7">
    <source>
        <dbReference type="ARBA" id="ARBA00023136"/>
    </source>
</evidence>
<protein>
    <recommendedName>
        <fullName evidence="9">TRAP transporter small permease protein</fullName>
    </recommendedName>
</protein>
<keyword evidence="6 9" id="KW-1133">Transmembrane helix</keyword>
<dbReference type="InterPro" id="IPR055348">
    <property type="entry name" value="DctQ"/>
</dbReference>
<accession>A0ABV2H6D9</accession>
<keyword evidence="5 9" id="KW-0812">Transmembrane</keyword>
<comment type="subunit">
    <text evidence="9">The complex comprises the extracytoplasmic solute receptor protein and the two transmembrane proteins.</text>
</comment>
<dbReference type="InterPro" id="IPR007387">
    <property type="entry name" value="TRAP_DctQ"/>
</dbReference>
<feature type="transmembrane region" description="Helical" evidence="9">
    <location>
        <begin position="92"/>
        <end position="112"/>
    </location>
</feature>
<dbReference type="PANTHER" id="PTHR35011:SF2">
    <property type="entry name" value="2,3-DIKETO-L-GULONATE TRAP TRANSPORTER SMALL PERMEASE PROTEIN YIAM"/>
    <property type="match status" value="1"/>
</dbReference>
<evidence type="ECO:0000256" key="6">
    <source>
        <dbReference type="ARBA" id="ARBA00022989"/>
    </source>
</evidence>
<keyword evidence="3" id="KW-1003">Cell membrane</keyword>
<evidence type="ECO:0000256" key="4">
    <source>
        <dbReference type="ARBA" id="ARBA00022519"/>
    </source>
</evidence>
<feature type="transmembrane region" description="Helical" evidence="9">
    <location>
        <begin position="132"/>
        <end position="153"/>
    </location>
</feature>
<comment type="similarity">
    <text evidence="8 9">Belongs to the TRAP transporter small permease family.</text>
</comment>
<dbReference type="Pfam" id="PF04290">
    <property type="entry name" value="DctQ"/>
    <property type="match status" value="1"/>
</dbReference>
<evidence type="ECO:0000256" key="2">
    <source>
        <dbReference type="ARBA" id="ARBA00022448"/>
    </source>
</evidence>
<name>A0ABV2H6D9_9HYPH</name>
<evidence type="ECO:0000256" key="1">
    <source>
        <dbReference type="ARBA" id="ARBA00004429"/>
    </source>
</evidence>
<dbReference type="Proteomes" id="UP001549031">
    <property type="component" value="Unassembled WGS sequence"/>
</dbReference>
<gene>
    <name evidence="11" type="ORF">ABID21_002199</name>
</gene>